<evidence type="ECO:0000256" key="5">
    <source>
        <dbReference type="ARBA" id="ARBA00023136"/>
    </source>
</evidence>
<feature type="domain" description="Spore germination GerAC-like C-terminal" evidence="8">
    <location>
        <begin position="226"/>
        <end position="390"/>
    </location>
</feature>
<evidence type="ECO:0000256" key="7">
    <source>
        <dbReference type="ARBA" id="ARBA00023288"/>
    </source>
</evidence>
<evidence type="ECO:0000256" key="4">
    <source>
        <dbReference type="ARBA" id="ARBA00022729"/>
    </source>
</evidence>
<proteinExistence type="inferred from homology"/>
<protein>
    <submittedName>
        <fullName evidence="10">Uncharacterized protein</fullName>
    </submittedName>
</protein>
<evidence type="ECO:0000256" key="3">
    <source>
        <dbReference type="ARBA" id="ARBA00022544"/>
    </source>
</evidence>
<evidence type="ECO:0000256" key="2">
    <source>
        <dbReference type="ARBA" id="ARBA00007886"/>
    </source>
</evidence>
<gene>
    <name evidence="10" type="ORF">BKP45_01070</name>
</gene>
<evidence type="ECO:0000313" key="10">
    <source>
        <dbReference type="EMBL" id="OIJ21402.1"/>
    </source>
</evidence>
<accession>A0A1S2M9D4</accession>
<evidence type="ECO:0000256" key="6">
    <source>
        <dbReference type="ARBA" id="ARBA00023139"/>
    </source>
</evidence>
<comment type="subcellular location">
    <subcellularLocation>
        <location evidence="1">Membrane</location>
        <topology evidence="1">Lipid-anchor</topology>
    </subcellularLocation>
</comment>
<dbReference type="RefSeq" id="WP_071388016.1">
    <property type="nucleotide sequence ID" value="NZ_MLQS01000001.1"/>
</dbReference>
<dbReference type="GO" id="GO:0009847">
    <property type="term" value="P:spore germination"/>
    <property type="evidence" value="ECO:0007669"/>
    <property type="project" value="InterPro"/>
</dbReference>
<dbReference type="InterPro" id="IPR038501">
    <property type="entry name" value="Spore_GerAC_C_sf"/>
</dbReference>
<dbReference type="Gene3D" id="3.30.300.210">
    <property type="entry name" value="Nutrient germinant receptor protein C, domain 3"/>
    <property type="match status" value="1"/>
</dbReference>
<keyword evidence="3" id="KW-0309">Germination</keyword>
<dbReference type="AlphaFoldDB" id="A0A1S2M9D4"/>
<keyword evidence="6" id="KW-0564">Palmitate</keyword>
<dbReference type="PROSITE" id="PS51257">
    <property type="entry name" value="PROKAR_LIPOPROTEIN"/>
    <property type="match status" value="1"/>
</dbReference>
<evidence type="ECO:0000256" key="1">
    <source>
        <dbReference type="ARBA" id="ARBA00004635"/>
    </source>
</evidence>
<feature type="domain" description="Spore germination protein N-terminal" evidence="9">
    <location>
        <begin position="23"/>
        <end position="200"/>
    </location>
</feature>
<comment type="caution">
    <text evidence="10">The sequence shown here is derived from an EMBL/GenBank/DDBJ whole genome shotgun (WGS) entry which is preliminary data.</text>
</comment>
<sequence>MFKWALIVMIIFQFSVLSGCWNAKEITELSIISAVGVDKTDKGEFLVSFQLINASEVATGQEGGSRNASTTVVVSSTGDTLFEAIRKATQSVPRKLYFPHTNLIVISEEIAQKVGIEKIIDWFERDHEIRTNIQVVIARGTRAEDVLMVQSAVERISAKKITNELETSEKAWGENLVTEVDDIIQALVSNGKEITITGIKLAGNKIEARKVENLQQSKPPTILEVSGIGMFREGKLVQWIDNEAARGLLWILNRIKSTIVNLDYQDQRNCISIEVLRSQTKVSSVIKNGKPTFYVSINTEGNIAEVDCPVELEKHETIKELEIALEEIIENEAMKVVTISQNEKSDIFGFGNVLQRQYPRYWKKNEENWPNLFSTSDVNIVVNAFIRRTGMRTNPFNVE</sequence>
<dbReference type="EMBL" id="MLQS01000001">
    <property type="protein sequence ID" value="OIJ21402.1"/>
    <property type="molecule type" value="Genomic_DNA"/>
</dbReference>
<evidence type="ECO:0000259" key="9">
    <source>
        <dbReference type="Pfam" id="PF25198"/>
    </source>
</evidence>
<keyword evidence="7" id="KW-0449">Lipoprotein</keyword>
<dbReference type="InterPro" id="IPR046953">
    <property type="entry name" value="Spore_GerAC-like_C"/>
</dbReference>
<dbReference type="Pfam" id="PF25198">
    <property type="entry name" value="Spore_GerAC_N"/>
    <property type="match status" value="1"/>
</dbReference>
<dbReference type="PANTHER" id="PTHR35789:SF1">
    <property type="entry name" value="SPORE GERMINATION PROTEIN B3"/>
    <property type="match status" value="1"/>
</dbReference>
<dbReference type="InterPro" id="IPR057336">
    <property type="entry name" value="GerAC_N"/>
</dbReference>
<organism evidence="10 11">
    <name type="scientific">Anaerobacillus alkalidiazotrophicus</name>
    <dbReference type="NCBI Taxonomy" id="472963"/>
    <lineage>
        <taxon>Bacteria</taxon>
        <taxon>Bacillati</taxon>
        <taxon>Bacillota</taxon>
        <taxon>Bacilli</taxon>
        <taxon>Bacillales</taxon>
        <taxon>Bacillaceae</taxon>
        <taxon>Anaerobacillus</taxon>
    </lineage>
</organism>
<name>A0A1S2M9D4_9BACI</name>
<evidence type="ECO:0000313" key="11">
    <source>
        <dbReference type="Proteomes" id="UP000180057"/>
    </source>
</evidence>
<reference evidence="10 11" key="1">
    <citation type="submission" date="2016-10" db="EMBL/GenBank/DDBJ databases">
        <title>Draft genome sequences of four alkaliphilic bacteria belonging to the Anaerobacillus genus.</title>
        <authorList>
            <person name="Bassil N.M."/>
            <person name="Lloyd J.R."/>
        </authorList>
    </citation>
    <scope>NUCLEOTIDE SEQUENCE [LARGE SCALE GENOMIC DNA]</scope>
    <source>
        <strain evidence="10 11">DSM 22531</strain>
    </source>
</reference>
<dbReference type="NCBIfam" id="TIGR02887">
    <property type="entry name" value="spore_ger_x_C"/>
    <property type="match status" value="1"/>
</dbReference>
<dbReference type="GO" id="GO:0016020">
    <property type="term" value="C:membrane"/>
    <property type="evidence" value="ECO:0007669"/>
    <property type="project" value="UniProtKB-SubCell"/>
</dbReference>
<keyword evidence="4" id="KW-0732">Signal</keyword>
<dbReference type="Proteomes" id="UP000180057">
    <property type="component" value="Unassembled WGS sequence"/>
</dbReference>
<keyword evidence="11" id="KW-1185">Reference proteome</keyword>
<dbReference type="PANTHER" id="PTHR35789">
    <property type="entry name" value="SPORE GERMINATION PROTEIN B3"/>
    <property type="match status" value="1"/>
</dbReference>
<dbReference type="Gene3D" id="6.20.190.10">
    <property type="entry name" value="Nutrient germinant receptor protein C, domain 1"/>
    <property type="match status" value="1"/>
</dbReference>
<dbReference type="STRING" id="472963.BKP45_01070"/>
<dbReference type="Pfam" id="PF05504">
    <property type="entry name" value="Spore_GerAC"/>
    <property type="match status" value="1"/>
</dbReference>
<dbReference type="InterPro" id="IPR008844">
    <property type="entry name" value="Spore_GerAC-like"/>
</dbReference>
<keyword evidence="5" id="KW-0472">Membrane</keyword>
<evidence type="ECO:0000259" key="8">
    <source>
        <dbReference type="Pfam" id="PF05504"/>
    </source>
</evidence>
<comment type="similarity">
    <text evidence="2">Belongs to the GerABKC lipoprotein family.</text>
</comment>